<dbReference type="AlphaFoldDB" id="A0A2W5PVP9"/>
<dbReference type="Proteomes" id="UP000249417">
    <property type="component" value="Unassembled WGS sequence"/>
</dbReference>
<dbReference type="EMBL" id="QFQB01000002">
    <property type="protein sequence ID" value="PZQ48877.1"/>
    <property type="molecule type" value="Genomic_DNA"/>
</dbReference>
<sequence length="72" mass="8119">MAPQDKEHSRAAALEAWRSKLGRNRIIARQIALEAAQRMVDAKFHRADIARYFAQMMNGAATPDDFTHHSVA</sequence>
<reference evidence="1 2" key="1">
    <citation type="submission" date="2017-08" db="EMBL/GenBank/DDBJ databases">
        <title>Infants hospitalized years apart are colonized by the same room-sourced microbial strains.</title>
        <authorList>
            <person name="Brooks B."/>
            <person name="Olm M.R."/>
            <person name="Firek B.A."/>
            <person name="Baker R."/>
            <person name="Thomas B.C."/>
            <person name="Morowitz M.J."/>
            <person name="Banfield J.F."/>
        </authorList>
    </citation>
    <scope>NUCLEOTIDE SEQUENCE [LARGE SCALE GENOMIC DNA]</scope>
    <source>
        <strain evidence="1">S2_005_002_R2_29</strain>
    </source>
</reference>
<organism evidence="1 2">
    <name type="scientific">Micavibrio aeruginosavorus</name>
    <dbReference type="NCBI Taxonomy" id="349221"/>
    <lineage>
        <taxon>Bacteria</taxon>
        <taxon>Pseudomonadati</taxon>
        <taxon>Bdellovibrionota</taxon>
        <taxon>Bdellovibrionia</taxon>
        <taxon>Bdellovibrionales</taxon>
        <taxon>Pseudobdellovibrionaceae</taxon>
        <taxon>Micavibrio</taxon>
    </lineage>
</organism>
<comment type="caution">
    <text evidence="1">The sequence shown here is derived from an EMBL/GenBank/DDBJ whole genome shotgun (WGS) entry which is preliminary data.</text>
</comment>
<proteinExistence type="predicted"/>
<name>A0A2W5PVP9_9BACT</name>
<evidence type="ECO:0000313" key="2">
    <source>
        <dbReference type="Proteomes" id="UP000249417"/>
    </source>
</evidence>
<gene>
    <name evidence="1" type="ORF">DI551_00675</name>
</gene>
<accession>A0A2W5PVP9</accession>
<evidence type="ECO:0000313" key="1">
    <source>
        <dbReference type="EMBL" id="PZQ48877.1"/>
    </source>
</evidence>
<protein>
    <submittedName>
        <fullName evidence="1">Uncharacterized protein</fullName>
    </submittedName>
</protein>